<evidence type="ECO:0000313" key="2">
    <source>
        <dbReference type="Proteomes" id="UP001185792"/>
    </source>
</evidence>
<dbReference type="EMBL" id="JAWLUM010000004">
    <property type="protein sequence ID" value="MDV7136201.1"/>
    <property type="molecule type" value="Genomic_DNA"/>
</dbReference>
<comment type="caution">
    <text evidence="1">The sequence shown here is derived from an EMBL/GenBank/DDBJ whole genome shotgun (WGS) entry which is preliminary data.</text>
</comment>
<organism evidence="1 2">
    <name type="scientific">Williamsia marianensis</name>
    <dbReference type="NCBI Taxonomy" id="85044"/>
    <lineage>
        <taxon>Bacteria</taxon>
        <taxon>Bacillati</taxon>
        <taxon>Actinomycetota</taxon>
        <taxon>Actinomycetes</taxon>
        <taxon>Mycobacteriales</taxon>
        <taxon>Nocardiaceae</taxon>
        <taxon>Williamsia</taxon>
    </lineage>
</organism>
<keyword evidence="2" id="KW-1185">Reference proteome</keyword>
<accession>A0ABU4EY92</accession>
<dbReference type="Proteomes" id="UP001185792">
    <property type="component" value="Unassembled WGS sequence"/>
</dbReference>
<proteinExistence type="predicted"/>
<reference evidence="1 2" key="1">
    <citation type="submission" date="2023-10" db="EMBL/GenBank/DDBJ databases">
        <title>Development of a sustainable strategy for remediation of hydrocarbon-contaminated territories based on the waste exchange concept.</title>
        <authorList>
            <person name="Krivoruchko A."/>
        </authorList>
    </citation>
    <scope>NUCLEOTIDE SEQUENCE [LARGE SCALE GENOMIC DNA]</scope>
    <source>
        <strain evidence="1 2">IEGM 1236</strain>
    </source>
</reference>
<evidence type="ECO:0000313" key="1">
    <source>
        <dbReference type="EMBL" id="MDV7136201.1"/>
    </source>
</evidence>
<sequence length="85" mass="9225">MKGQPMVSETHVRELLESSFEDAHLILEMGQLSVIDGASAEKDESALVVATARELRETHDVAHVNDEELTSIAALLDDRIAKLGA</sequence>
<protein>
    <submittedName>
        <fullName evidence="1">Uncharacterized protein</fullName>
    </submittedName>
</protein>
<name>A0ABU4EY92_WILMA</name>
<gene>
    <name evidence="1" type="ORF">R4198_21090</name>
</gene>
<dbReference type="RefSeq" id="WP_062799631.1">
    <property type="nucleotide sequence ID" value="NZ_CBCRXS010000004.1"/>
</dbReference>